<evidence type="ECO:0000313" key="3">
    <source>
        <dbReference type="Proteomes" id="UP000033200"/>
    </source>
</evidence>
<dbReference type="RefSeq" id="WP_038658976.1">
    <property type="nucleotide sequence ID" value="NZ_CP009571.1"/>
</dbReference>
<reference evidence="2 3" key="1">
    <citation type="submission" date="2014-09" db="EMBL/GenBank/DDBJ databases">
        <title>Using Illumina technology Improving SMRT sequencing Genome Assembly by RASTools.</title>
        <authorList>
            <person name="Zhou Y."/>
            <person name="Ma T."/>
            <person name="Liu T."/>
        </authorList>
    </citation>
    <scope>NUCLEOTIDE SEQUENCE [LARGE SCALE GENOMIC DNA]</scope>
    <source>
        <strain evidence="2 3">ATCC 55669</strain>
    </source>
</reference>
<keyword evidence="1" id="KW-0732">Signal</keyword>
<gene>
    <name evidence="2" type="ORF">MC45_02240</name>
</gene>
<feature type="chain" id="PRO_5001934548" evidence="1">
    <location>
        <begin position="25"/>
        <end position="96"/>
    </location>
</feature>
<dbReference type="eggNOG" id="ENOG5031V9K">
    <property type="taxonomic scope" value="Bacteria"/>
</dbReference>
<dbReference type="EMBL" id="CP009571">
    <property type="protein sequence ID" value="AIT05414.1"/>
    <property type="molecule type" value="Genomic_DNA"/>
</dbReference>
<dbReference type="Proteomes" id="UP000033200">
    <property type="component" value="Chromosome"/>
</dbReference>
<dbReference type="STRING" id="1549858.MC45_02240"/>
<dbReference type="KEGG" id="stax:MC45_02240"/>
<evidence type="ECO:0000313" key="2">
    <source>
        <dbReference type="EMBL" id="AIT05414.1"/>
    </source>
</evidence>
<protein>
    <submittedName>
        <fullName evidence="2">Uncharacterized protein</fullName>
    </submittedName>
</protein>
<organism evidence="2 3">
    <name type="scientific">Sphingomonas taxi</name>
    <dbReference type="NCBI Taxonomy" id="1549858"/>
    <lineage>
        <taxon>Bacteria</taxon>
        <taxon>Pseudomonadati</taxon>
        <taxon>Pseudomonadota</taxon>
        <taxon>Alphaproteobacteria</taxon>
        <taxon>Sphingomonadales</taxon>
        <taxon>Sphingomonadaceae</taxon>
        <taxon>Sphingomonas</taxon>
    </lineage>
</organism>
<sequence>MTRKHIAVAAALSFALTCGAPALAQTVRETKVDHDTKVHDGVATTTTKVTETSKRKTHRPKKVLGVKVGHKTVKHKVVRETSVSSNGDRKVAVKTN</sequence>
<accession>A0A097ECW6</accession>
<dbReference type="HOGENOM" id="CLU_2358273_0_0_5"/>
<feature type="signal peptide" evidence="1">
    <location>
        <begin position="1"/>
        <end position="24"/>
    </location>
</feature>
<evidence type="ECO:0000256" key="1">
    <source>
        <dbReference type="SAM" id="SignalP"/>
    </source>
</evidence>
<keyword evidence="3" id="KW-1185">Reference proteome</keyword>
<dbReference type="AlphaFoldDB" id="A0A097ECW6"/>
<proteinExistence type="predicted"/>
<name>A0A097ECW6_9SPHN</name>